<dbReference type="SUPFAM" id="SSF102546">
    <property type="entry name" value="RbsD-like"/>
    <property type="match status" value="1"/>
</dbReference>
<dbReference type="GO" id="GO:0036373">
    <property type="term" value="F:L-fucose mutarotase activity"/>
    <property type="evidence" value="ECO:0007669"/>
    <property type="project" value="UniProtKB-EC"/>
</dbReference>
<dbReference type="EMBL" id="WJIF01000012">
    <property type="protein sequence ID" value="MRG61400.1"/>
    <property type="molecule type" value="Genomic_DNA"/>
</dbReference>
<dbReference type="InterPro" id="IPR007721">
    <property type="entry name" value="RbsD_FucU"/>
</dbReference>
<dbReference type="GO" id="GO:0062193">
    <property type="term" value="F:D-ribose pyranase activity"/>
    <property type="evidence" value="ECO:0007669"/>
    <property type="project" value="UniProtKB-EC"/>
</dbReference>
<dbReference type="RefSeq" id="WP_153685807.1">
    <property type="nucleotide sequence ID" value="NZ_WJIF01000012.1"/>
</dbReference>
<protein>
    <submittedName>
        <fullName evidence="4">Transport protein RbsD/FucU</fullName>
    </submittedName>
</protein>
<comment type="catalytic activity">
    <reaction evidence="3">
        <text>alpha-L-fucose = beta-L-fucose</text>
        <dbReference type="Rhea" id="RHEA:25580"/>
        <dbReference type="ChEBI" id="CHEBI:42548"/>
        <dbReference type="ChEBI" id="CHEBI:42589"/>
        <dbReference type="EC" id="5.1.3.29"/>
    </reaction>
</comment>
<comment type="catalytic activity">
    <reaction evidence="1">
        <text>beta-D-ribopyranose = beta-D-ribofuranose</text>
        <dbReference type="Rhea" id="RHEA:25432"/>
        <dbReference type="ChEBI" id="CHEBI:27476"/>
        <dbReference type="ChEBI" id="CHEBI:47002"/>
        <dbReference type="EC" id="5.4.99.62"/>
    </reaction>
</comment>
<name>A0A6I2FFA5_9MICO</name>
<reference evidence="4 5" key="1">
    <citation type="submission" date="2019-10" db="EMBL/GenBank/DDBJ databases">
        <authorList>
            <person name="Nie G."/>
            <person name="Ming H."/>
            <person name="Yi B."/>
        </authorList>
    </citation>
    <scope>NUCLEOTIDE SEQUENCE [LARGE SCALE GENOMIC DNA]</scope>
    <source>
        <strain evidence="4 5">CFH 90414</strain>
    </source>
</reference>
<dbReference type="PANTHER" id="PTHR31690">
    <property type="entry name" value="FUCOSE MUTAROTASE"/>
    <property type="match status" value="1"/>
</dbReference>
<evidence type="ECO:0000256" key="3">
    <source>
        <dbReference type="ARBA" id="ARBA00036324"/>
    </source>
</evidence>
<gene>
    <name evidence="4" type="ORF">GE115_16205</name>
</gene>
<dbReference type="InterPro" id="IPR023750">
    <property type="entry name" value="RbsD-like_sf"/>
</dbReference>
<dbReference type="AlphaFoldDB" id="A0A6I2FFA5"/>
<dbReference type="GO" id="GO:0006004">
    <property type="term" value="P:fucose metabolic process"/>
    <property type="evidence" value="ECO:0007669"/>
    <property type="project" value="TreeGrafter"/>
</dbReference>
<dbReference type="Pfam" id="PF05025">
    <property type="entry name" value="RbsD_FucU"/>
    <property type="match status" value="1"/>
</dbReference>
<organism evidence="4 5">
    <name type="scientific">Agromyces agglutinans</name>
    <dbReference type="NCBI Taxonomy" id="2662258"/>
    <lineage>
        <taxon>Bacteria</taxon>
        <taxon>Bacillati</taxon>
        <taxon>Actinomycetota</taxon>
        <taxon>Actinomycetes</taxon>
        <taxon>Micrococcales</taxon>
        <taxon>Microbacteriaceae</taxon>
        <taxon>Agromyces</taxon>
    </lineage>
</organism>
<accession>A0A6I2FFA5</accession>
<proteinExistence type="predicted"/>
<evidence type="ECO:0000313" key="5">
    <source>
        <dbReference type="Proteomes" id="UP000431080"/>
    </source>
</evidence>
<evidence type="ECO:0000313" key="4">
    <source>
        <dbReference type="EMBL" id="MRG61400.1"/>
    </source>
</evidence>
<dbReference type="InterPro" id="IPR050443">
    <property type="entry name" value="RbsD/FucU_mutarotase"/>
</dbReference>
<dbReference type="PANTHER" id="PTHR31690:SF4">
    <property type="entry name" value="FUCOSE MUTAROTASE"/>
    <property type="match status" value="1"/>
</dbReference>
<dbReference type="Proteomes" id="UP000431080">
    <property type="component" value="Unassembled WGS sequence"/>
</dbReference>
<keyword evidence="5" id="KW-1185">Reference proteome</keyword>
<evidence type="ECO:0000256" key="2">
    <source>
        <dbReference type="ARBA" id="ARBA00023235"/>
    </source>
</evidence>
<dbReference type="Gene3D" id="3.40.1650.10">
    <property type="entry name" value="RbsD-like domain"/>
    <property type="match status" value="1"/>
</dbReference>
<comment type="caution">
    <text evidence="4">The sequence shown here is derived from an EMBL/GenBank/DDBJ whole genome shotgun (WGS) entry which is preliminary data.</text>
</comment>
<evidence type="ECO:0000256" key="1">
    <source>
        <dbReference type="ARBA" id="ARBA00000223"/>
    </source>
</evidence>
<keyword evidence="2" id="KW-0413">Isomerase</keyword>
<dbReference type="GO" id="GO:0042806">
    <property type="term" value="F:fucose binding"/>
    <property type="evidence" value="ECO:0007669"/>
    <property type="project" value="TreeGrafter"/>
</dbReference>
<sequence length="154" mass="16229">MLSGIHPILAGDLLAALDRLGHGDEIAVVDANFPAHRVAATGGPSTGASLVELPGLEAPAVVRAIRTVIPLDEYEAESALLMAGEGGERLPVQHELVDAADAPEHRVGELERFAFYARAEGAGLVVRTGETRVYANLIIRKGVIHAPDSWEAAR</sequence>